<comment type="caution">
    <text evidence="1">Lacks conserved residue(s) required for the propagation of feature annotation.</text>
</comment>
<reference evidence="5" key="1">
    <citation type="submission" date="2025-08" db="UniProtKB">
        <authorList>
            <consortium name="RefSeq"/>
        </authorList>
    </citation>
    <scope>IDENTIFICATION</scope>
    <source>
        <tissue evidence="5">Sperm</tissue>
    </source>
</reference>
<protein>
    <submittedName>
        <fullName evidence="5">Uncharacterized protein LOC116945040</fullName>
    </submittedName>
</protein>
<dbReference type="InterPro" id="IPR001024">
    <property type="entry name" value="PLAT/LH2_dom"/>
</dbReference>
<organism evidence="4 5">
    <name type="scientific">Petromyzon marinus</name>
    <name type="common">Sea lamprey</name>
    <dbReference type="NCBI Taxonomy" id="7757"/>
    <lineage>
        <taxon>Eukaryota</taxon>
        <taxon>Metazoa</taxon>
        <taxon>Chordata</taxon>
        <taxon>Craniata</taxon>
        <taxon>Vertebrata</taxon>
        <taxon>Cyclostomata</taxon>
        <taxon>Hyperoartia</taxon>
        <taxon>Petromyzontiformes</taxon>
        <taxon>Petromyzontidae</taxon>
        <taxon>Petromyzon</taxon>
    </lineage>
</organism>
<dbReference type="InterPro" id="IPR052970">
    <property type="entry name" value="Inner_ear_hair_cell_LOXHD"/>
</dbReference>
<dbReference type="AlphaFoldDB" id="A0AAJ7TBR0"/>
<keyword evidence="2" id="KW-0812">Transmembrane</keyword>
<dbReference type="Pfam" id="PF01477">
    <property type="entry name" value="PLAT"/>
    <property type="match status" value="1"/>
</dbReference>
<feature type="transmembrane region" description="Helical" evidence="2">
    <location>
        <begin position="203"/>
        <end position="225"/>
    </location>
</feature>
<dbReference type="PANTHER" id="PTHR45901">
    <property type="entry name" value="PROTEIN CBG12474"/>
    <property type="match status" value="1"/>
</dbReference>
<keyword evidence="2" id="KW-0472">Membrane</keyword>
<dbReference type="InterPro" id="IPR036392">
    <property type="entry name" value="PLAT/LH2_dom_sf"/>
</dbReference>
<evidence type="ECO:0000256" key="2">
    <source>
        <dbReference type="SAM" id="Phobius"/>
    </source>
</evidence>
<dbReference type="KEGG" id="pmrn:116945040"/>
<dbReference type="PANTHER" id="PTHR45901:SF3">
    <property type="entry name" value="LIPOXYGENASE HOMOLOGY DOMAIN-CONTAINING PROTEIN 1"/>
    <property type="match status" value="1"/>
</dbReference>
<accession>A0AAJ7TBR0</accession>
<keyword evidence="2" id="KW-1133">Transmembrane helix</keyword>
<dbReference type="PROSITE" id="PS50095">
    <property type="entry name" value="PLAT"/>
    <property type="match status" value="1"/>
</dbReference>
<dbReference type="Gene3D" id="2.40.180.10">
    <property type="entry name" value="Catalase core domain"/>
    <property type="match status" value="1"/>
</dbReference>
<evidence type="ECO:0000256" key="1">
    <source>
        <dbReference type="PROSITE-ProRule" id="PRU00152"/>
    </source>
</evidence>
<sequence length="275" mass="30641">MTMQLSVTHSLKTYLIHVYTGIEDKAGTDEAVSITIHGSAANPATDLTSSKTHNNPFEHNQKDTFILKSRDIGNITRINVSHGGAWYKPLSGWNLDKIEVEDEESHTTFMFPLNDWIDGGSRVLHVQKIIMNSQFQNHAKEEHCIRGIVDMKTLCEQRFAFRRVTAKPFTSSTEPRDDPLNSALPDNHRAGAIHDRRNVTVPAIAGTLIILAPVALAVACLLCHLRKRKTLTSIKESSPSEIIRSENVCYIGGHANPASQYKESSPDILCIYENI</sequence>
<evidence type="ECO:0000313" key="4">
    <source>
        <dbReference type="Proteomes" id="UP001318040"/>
    </source>
</evidence>
<name>A0AAJ7TBR0_PETMA</name>
<dbReference type="RefSeq" id="XP_032815006.1">
    <property type="nucleotide sequence ID" value="XM_032959115.1"/>
</dbReference>
<feature type="domain" description="PLAT" evidence="3">
    <location>
        <begin position="12"/>
        <end position="131"/>
    </location>
</feature>
<evidence type="ECO:0000259" key="3">
    <source>
        <dbReference type="PROSITE" id="PS50095"/>
    </source>
</evidence>
<evidence type="ECO:0000313" key="5">
    <source>
        <dbReference type="RefSeq" id="XP_032815006.1"/>
    </source>
</evidence>
<dbReference type="SUPFAM" id="SSF49723">
    <property type="entry name" value="Lipase/lipooxygenase domain (PLAT/LH2 domain)"/>
    <property type="match status" value="1"/>
</dbReference>
<dbReference type="Proteomes" id="UP001318040">
    <property type="component" value="Chromosome 22"/>
</dbReference>
<keyword evidence="4" id="KW-1185">Reference proteome</keyword>
<gene>
    <name evidence="5" type="primary">LOC116945040</name>
</gene>
<proteinExistence type="predicted"/>